<organism evidence="1 2">
    <name type="scientific">Aciditerrimonas ferrireducens</name>
    <dbReference type="NCBI Taxonomy" id="667306"/>
    <lineage>
        <taxon>Bacteria</taxon>
        <taxon>Bacillati</taxon>
        <taxon>Actinomycetota</taxon>
        <taxon>Acidimicrobiia</taxon>
        <taxon>Acidimicrobiales</taxon>
        <taxon>Acidimicrobiaceae</taxon>
        <taxon>Aciditerrimonas</taxon>
    </lineage>
</organism>
<dbReference type="Gene3D" id="3.40.50.1000">
    <property type="entry name" value="HAD superfamily/HAD-like"/>
    <property type="match status" value="1"/>
</dbReference>
<dbReference type="InterPro" id="IPR023198">
    <property type="entry name" value="PGP-like_dom2"/>
</dbReference>
<accession>A0ABV6C0S7</accession>
<sequence>MGAAPLEAVVFDVDGTLADTELEGHRLAFNAAFAELGLPFSWDVGTYRRLLAVTGGERRLRCYLSTAPEALAYGWSAEEVEDLAAELHRRKTAWFLEQGVQAVAARPGASRVLEGLRREGVALGVATTGSPEWVHPLLDRLFGKGAFTVVVTGREAPRRKPDPAAYCLALEQLGVPPSRAVAVEDTGPGVRAARAASLPVVVVAGAVTEPGVAQDADLALGGYGEPDQPAEVLHDPFEACPDGILGPGCLRRLRNRVASGFLPFEG</sequence>
<proteinExistence type="predicted"/>
<reference evidence="1 2" key="1">
    <citation type="submission" date="2024-09" db="EMBL/GenBank/DDBJ databases">
        <authorList>
            <person name="Sun Q."/>
            <person name="Mori K."/>
        </authorList>
    </citation>
    <scope>NUCLEOTIDE SEQUENCE [LARGE SCALE GENOMIC DNA]</scope>
    <source>
        <strain evidence="1 2">JCM 15389</strain>
    </source>
</reference>
<dbReference type="SFLD" id="SFLDS00003">
    <property type="entry name" value="Haloacid_Dehalogenase"/>
    <property type="match status" value="1"/>
</dbReference>
<dbReference type="Gene3D" id="1.10.150.240">
    <property type="entry name" value="Putative phosphatase, domain 2"/>
    <property type="match status" value="1"/>
</dbReference>
<dbReference type="NCBIfam" id="TIGR01509">
    <property type="entry name" value="HAD-SF-IA-v3"/>
    <property type="match status" value="1"/>
</dbReference>
<name>A0ABV6C0S7_9ACTN</name>
<dbReference type="SFLD" id="SFLDG01129">
    <property type="entry name" value="C1.5:_HAD__Beta-PGM__Phosphata"/>
    <property type="match status" value="1"/>
</dbReference>
<dbReference type="PRINTS" id="PR00413">
    <property type="entry name" value="HADHALOGNASE"/>
</dbReference>
<evidence type="ECO:0000313" key="1">
    <source>
        <dbReference type="EMBL" id="MFC0080567.1"/>
    </source>
</evidence>
<dbReference type="SUPFAM" id="SSF56784">
    <property type="entry name" value="HAD-like"/>
    <property type="match status" value="1"/>
</dbReference>
<gene>
    <name evidence="1" type="ORF">ACFFRE_00140</name>
</gene>
<evidence type="ECO:0000313" key="2">
    <source>
        <dbReference type="Proteomes" id="UP001589788"/>
    </source>
</evidence>
<comment type="caution">
    <text evidence="1">The sequence shown here is derived from an EMBL/GenBank/DDBJ whole genome shotgun (WGS) entry which is preliminary data.</text>
</comment>
<dbReference type="GO" id="GO:0016787">
    <property type="term" value="F:hydrolase activity"/>
    <property type="evidence" value="ECO:0007669"/>
    <property type="project" value="UniProtKB-KW"/>
</dbReference>
<keyword evidence="2" id="KW-1185">Reference proteome</keyword>
<dbReference type="PANTHER" id="PTHR42896">
    <property type="entry name" value="XYLULOSE-1,5-BISPHOSPHATE (XUBP) PHOSPHATASE"/>
    <property type="match status" value="1"/>
</dbReference>
<dbReference type="InterPro" id="IPR023214">
    <property type="entry name" value="HAD_sf"/>
</dbReference>
<protein>
    <submittedName>
        <fullName evidence="1">HAD-IA family hydrolase</fullName>
    </submittedName>
</protein>
<dbReference type="EMBL" id="JBHLYQ010000001">
    <property type="protein sequence ID" value="MFC0080567.1"/>
    <property type="molecule type" value="Genomic_DNA"/>
</dbReference>
<dbReference type="InterPro" id="IPR036412">
    <property type="entry name" value="HAD-like_sf"/>
</dbReference>
<dbReference type="RefSeq" id="WP_377786900.1">
    <property type="nucleotide sequence ID" value="NZ_JBHLYQ010000001.1"/>
</dbReference>
<dbReference type="InterPro" id="IPR006439">
    <property type="entry name" value="HAD-SF_hydro_IA"/>
</dbReference>
<keyword evidence="1" id="KW-0378">Hydrolase</keyword>
<dbReference type="Pfam" id="PF00702">
    <property type="entry name" value="Hydrolase"/>
    <property type="match status" value="1"/>
</dbReference>
<dbReference type="Proteomes" id="UP001589788">
    <property type="component" value="Unassembled WGS sequence"/>
</dbReference>
<dbReference type="PANTHER" id="PTHR42896:SF2">
    <property type="entry name" value="CBBY-LIKE PROTEIN"/>
    <property type="match status" value="1"/>
</dbReference>
<dbReference type="InterPro" id="IPR044999">
    <property type="entry name" value="CbbY-like"/>
</dbReference>